<name>A0A645AIR7_9ZZZZ</name>
<gene>
    <name evidence="1" type="ORF">SDC9_99681</name>
</gene>
<evidence type="ECO:0000313" key="1">
    <source>
        <dbReference type="EMBL" id="MPM52917.1"/>
    </source>
</evidence>
<dbReference type="EMBL" id="VSSQ01014088">
    <property type="protein sequence ID" value="MPM52917.1"/>
    <property type="molecule type" value="Genomic_DNA"/>
</dbReference>
<reference evidence="1" key="1">
    <citation type="submission" date="2019-08" db="EMBL/GenBank/DDBJ databases">
        <authorList>
            <person name="Kucharzyk K."/>
            <person name="Murdoch R.W."/>
            <person name="Higgins S."/>
            <person name="Loffler F."/>
        </authorList>
    </citation>
    <scope>NUCLEOTIDE SEQUENCE</scope>
</reference>
<accession>A0A645AIR7</accession>
<proteinExistence type="predicted"/>
<sequence length="55" mass="6096">MVRRAEKVPEIKEVPRAAIPQAILYLKPNLAGVWTTEGACAMADSFLAVQEINWV</sequence>
<protein>
    <submittedName>
        <fullName evidence="1">Uncharacterized protein</fullName>
    </submittedName>
</protein>
<comment type="caution">
    <text evidence="1">The sequence shown here is derived from an EMBL/GenBank/DDBJ whole genome shotgun (WGS) entry which is preliminary data.</text>
</comment>
<organism evidence="1">
    <name type="scientific">bioreactor metagenome</name>
    <dbReference type="NCBI Taxonomy" id="1076179"/>
    <lineage>
        <taxon>unclassified sequences</taxon>
        <taxon>metagenomes</taxon>
        <taxon>ecological metagenomes</taxon>
    </lineage>
</organism>
<dbReference type="AlphaFoldDB" id="A0A645AIR7"/>